<evidence type="ECO:0000256" key="3">
    <source>
        <dbReference type="ARBA" id="ARBA00022692"/>
    </source>
</evidence>
<dbReference type="PANTHER" id="PTHR48090">
    <property type="entry name" value="UNDECAPRENYL-PHOSPHATE 4-DEOXY-4-FORMAMIDO-L-ARABINOSE TRANSFERASE-RELATED"/>
    <property type="match status" value="1"/>
</dbReference>
<evidence type="ECO:0000259" key="8">
    <source>
        <dbReference type="Pfam" id="PF04138"/>
    </source>
</evidence>
<dbReference type="AlphaFoldDB" id="A0A2L0UFK7"/>
<proteinExistence type="inferred from homology"/>
<feature type="transmembrane region" description="Helical" evidence="6">
    <location>
        <begin position="226"/>
        <end position="247"/>
    </location>
</feature>
<dbReference type="EMBL" id="CP024915">
    <property type="protein sequence ID" value="AUZ88030.1"/>
    <property type="molecule type" value="Genomic_DNA"/>
</dbReference>
<evidence type="ECO:0000256" key="2">
    <source>
        <dbReference type="ARBA" id="ARBA00006739"/>
    </source>
</evidence>
<dbReference type="Pfam" id="PF04138">
    <property type="entry name" value="GtrA_DPMS_TM"/>
    <property type="match status" value="1"/>
</dbReference>
<comment type="subcellular location">
    <subcellularLocation>
        <location evidence="1">Membrane</location>
        <topology evidence="1">Multi-pass membrane protein</topology>
    </subcellularLocation>
</comment>
<dbReference type="InterPro" id="IPR029044">
    <property type="entry name" value="Nucleotide-diphossugar_trans"/>
</dbReference>
<evidence type="ECO:0000256" key="4">
    <source>
        <dbReference type="ARBA" id="ARBA00022989"/>
    </source>
</evidence>
<dbReference type="SUPFAM" id="SSF53448">
    <property type="entry name" value="Nucleotide-diphospho-sugar transferases"/>
    <property type="match status" value="1"/>
</dbReference>
<keyword evidence="9" id="KW-0808">Transferase</keyword>
<evidence type="ECO:0000313" key="9">
    <source>
        <dbReference type="EMBL" id="AUZ88030.1"/>
    </source>
</evidence>
<comment type="similarity">
    <text evidence="2">Belongs to the glycosyltransferase 2 family.</text>
</comment>
<name>A0A2L0UFK7_9MICC</name>
<accession>A0A2L0UFK7</accession>
<dbReference type="InterPro" id="IPR050256">
    <property type="entry name" value="Glycosyltransferase_2"/>
</dbReference>
<dbReference type="InterPro" id="IPR001173">
    <property type="entry name" value="Glyco_trans_2-like"/>
</dbReference>
<keyword evidence="3 6" id="KW-0812">Transmembrane</keyword>
<feature type="transmembrane region" description="Helical" evidence="6">
    <location>
        <begin position="293"/>
        <end position="313"/>
    </location>
</feature>
<evidence type="ECO:0000256" key="6">
    <source>
        <dbReference type="SAM" id="Phobius"/>
    </source>
</evidence>
<dbReference type="InterPro" id="IPR007267">
    <property type="entry name" value="GtrA_DPMS_TM"/>
</dbReference>
<keyword evidence="5 6" id="KW-0472">Membrane</keyword>
<dbReference type="CDD" id="cd04179">
    <property type="entry name" value="DPM_DPG-synthase_like"/>
    <property type="match status" value="1"/>
</dbReference>
<dbReference type="Proteomes" id="UP000239187">
    <property type="component" value="Chromosome"/>
</dbReference>
<feature type="domain" description="Glycosyltransferase 2-like" evidence="7">
    <location>
        <begin position="3"/>
        <end position="107"/>
    </location>
</feature>
<dbReference type="Pfam" id="PF00535">
    <property type="entry name" value="Glycos_transf_2"/>
    <property type="match status" value="1"/>
</dbReference>
<evidence type="ECO:0000256" key="1">
    <source>
        <dbReference type="ARBA" id="ARBA00004141"/>
    </source>
</evidence>
<keyword evidence="9" id="KW-0328">Glycosyltransferase</keyword>
<dbReference type="GO" id="GO:0016020">
    <property type="term" value="C:membrane"/>
    <property type="evidence" value="ECO:0007669"/>
    <property type="project" value="UniProtKB-SubCell"/>
</dbReference>
<reference evidence="9 10" key="1">
    <citation type="submission" date="2017-11" db="EMBL/GenBank/DDBJ databases">
        <title>Draft genome of Arthrobacter agilis strain UMCV2, a plant growth-promoting rhizobacterium and biocontrol capacity of phytopathogenic fungi.</title>
        <authorList>
            <person name="Martinez-Camara R."/>
            <person name="Santoyo G."/>
            <person name="Moreno-Hagelsieb G."/>
            <person name="Valencia-Cantero E."/>
        </authorList>
    </citation>
    <scope>NUCLEOTIDE SEQUENCE [LARGE SCALE GENOMIC DNA]</scope>
    <source>
        <strain evidence="9 10">UMCV2</strain>
    </source>
</reference>
<keyword evidence="4 6" id="KW-1133">Transmembrane helix</keyword>
<dbReference type="PANTHER" id="PTHR48090:SF7">
    <property type="entry name" value="RFBJ PROTEIN"/>
    <property type="match status" value="1"/>
</dbReference>
<dbReference type="Gene3D" id="3.90.550.10">
    <property type="entry name" value="Spore Coat Polysaccharide Biosynthesis Protein SpsA, Chain A"/>
    <property type="match status" value="1"/>
</dbReference>
<dbReference type="GO" id="GO:0000271">
    <property type="term" value="P:polysaccharide biosynthetic process"/>
    <property type="evidence" value="ECO:0007669"/>
    <property type="project" value="InterPro"/>
</dbReference>
<dbReference type="GO" id="GO:0016757">
    <property type="term" value="F:glycosyltransferase activity"/>
    <property type="evidence" value="ECO:0007669"/>
    <property type="project" value="UniProtKB-KW"/>
</dbReference>
<gene>
    <name evidence="9" type="ORF">CVO76_10630</name>
</gene>
<protein>
    <submittedName>
        <fullName evidence="9">Dolichyl-phosphate beta-D-mannosyltransferase</fullName>
    </submittedName>
</protein>
<feature type="domain" description="GtrA/DPMS transmembrane" evidence="8">
    <location>
        <begin position="228"/>
        <end position="340"/>
    </location>
</feature>
<organism evidence="9 10">
    <name type="scientific">Arthrobacter agilis</name>
    <dbReference type="NCBI Taxonomy" id="37921"/>
    <lineage>
        <taxon>Bacteria</taxon>
        <taxon>Bacillati</taxon>
        <taxon>Actinomycetota</taxon>
        <taxon>Actinomycetes</taxon>
        <taxon>Micrococcales</taxon>
        <taxon>Micrococcaceae</taxon>
        <taxon>Arthrobacter</taxon>
    </lineage>
</organism>
<dbReference type="RefSeq" id="WP_208739212.1">
    <property type="nucleotide sequence ID" value="NZ_CP024915.1"/>
</dbReference>
<evidence type="ECO:0000256" key="5">
    <source>
        <dbReference type="ARBA" id="ARBA00023136"/>
    </source>
</evidence>
<sequence length="382" mass="40816">MIILIPAYEPDGKLPQLVGDLLTADPRLLVLVVDDGSGPRFGPVFDDARRAGATVIGYPTNRGKGQALKTGFGYIKRHYPGHGVVCADSDGQHTVIDILNVAAQVEAGTGNQQAGAAMVLGERAFDGDVPVRSRLGNSLTRTLYRHAAGVNLHDTQTGLRGYPATMLAWLCSVRGDRYEYELNLLLQAGHAGYRIESIGISTIYLPGNSSSHFRPLIDSARIYAPLLKFSISSLAAFGIDLLAFVLLGLLTDSLLSTVIGARLISSSANFLTNRRLVFSHGRHRPLPMAALRYFTLVIALLAANYAGIYLLASAGMPEVAAKVLTEALLFFVSFTVQRRFLTGTRTDSRTSVRASVPHAAAAPVSASFGDAVPELARGRNAA</sequence>
<evidence type="ECO:0000313" key="10">
    <source>
        <dbReference type="Proteomes" id="UP000239187"/>
    </source>
</evidence>
<evidence type="ECO:0000259" key="7">
    <source>
        <dbReference type="Pfam" id="PF00535"/>
    </source>
</evidence>